<evidence type="ECO:0000256" key="3">
    <source>
        <dbReference type="ARBA" id="ARBA00022777"/>
    </source>
</evidence>
<dbReference type="Pfam" id="PF00069">
    <property type="entry name" value="Pkinase"/>
    <property type="match status" value="1"/>
</dbReference>
<keyword evidence="1" id="KW-0808">Transferase</keyword>
<evidence type="ECO:0000313" key="8">
    <source>
        <dbReference type="Proteomes" id="UP001276854"/>
    </source>
</evidence>
<dbReference type="GO" id="GO:0016301">
    <property type="term" value="F:kinase activity"/>
    <property type="evidence" value="ECO:0007669"/>
    <property type="project" value="UniProtKB-KW"/>
</dbReference>
<dbReference type="InterPro" id="IPR045269">
    <property type="entry name" value="Atg1-like"/>
</dbReference>
<keyword evidence="3 7" id="KW-0418">Kinase</keyword>
<feature type="binding site" evidence="5">
    <location>
        <position position="42"/>
    </location>
    <ligand>
        <name>ATP</name>
        <dbReference type="ChEBI" id="CHEBI:30616"/>
    </ligand>
</feature>
<dbReference type="InterPro" id="IPR011009">
    <property type="entry name" value="Kinase-like_dom_sf"/>
</dbReference>
<dbReference type="CDD" id="cd00180">
    <property type="entry name" value="PKc"/>
    <property type="match status" value="1"/>
</dbReference>
<name>A0ABU4GPF7_9CLOT</name>
<keyword evidence="8" id="KW-1185">Reference proteome</keyword>
<organism evidence="7 8">
    <name type="scientific">Clostridium boliviensis</name>
    <dbReference type="NCBI Taxonomy" id="318465"/>
    <lineage>
        <taxon>Bacteria</taxon>
        <taxon>Bacillati</taxon>
        <taxon>Bacillota</taxon>
        <taxon>Clostridia</taxon>
        <taxon>Eubacteriales</taxon>
        <taxon>Clostridiaceae</taxon>
        <taxon>Clostridium</taxon>
    </lineage>
</organism>
<reference evidence="7 8" key="1">
    <citation type="submission" date="2023-10" db="EMBL/GenBank/DDBJ databases">
        <title>A novel Glycoside Hydrolase 43-Like Enzyme from Clostrdium boliviensis is an Endo-xylanase, and a Candidate for Xylooligosaccharides Production from Different Xylan Substrates.</title>
        <authorList>
            <person name="Alvarez M.T."/>
            <person name="Rocabado-Villegas L.R."/>
            <person name="Salas-Veizaga D.M."/>
            <person name="Linares-Pasten J.A."/>
            <person name="Gudmundsdottir E.E."/>
            <person name="Hreggvidsson G.O."/>
            <person name="Adlercreutz P."/>
            <person name="Nordberg Karlsson E."/>
        </authorList>
    </citation>
    <scope>NUCLEOTIDE SEQUENCE [LARGE SCALE GENOMIC DNA]</scope>
    <source>
        <strain evidence="7 8">E-1</strain>
    </source>
</reference>
<gene>
    <name evidence="7" type="ORF">RZO55_18210</name>
</gene>
<dbReference type="Gene3D" id="1.10.510.10">
    <property type="entry name" value="Transferase(Phosphotransferase) domain 1"/>
    <property type="match status" value="1"/>
</dbReference>
<dbReference type="InterPro" id="IPR017441">
    <property type="entry name" value="Protein_kinase_ATP_BS"/>
</dbReference>
<keyword evidence="2 5" id="KW-0547">Nucleotide-binding</keyword>
<dbReference type="SUPFAM" id="SSF56112">
    <property type="entry name" value="Protein kinase-like (PK-like)"/>
    <property type="match status" value="1"/>
</dbReference>
<dbReference type="EMBL" id="JAWONS010000278">
    <property type="protein sequence ID" value="MDW2799511.1"/>
    <property type="molecule type" value="Genomic_DNA"/>
</dbReference>
<evidence type="ECO:0000256" key="4">
    <source>
        <dbReference type="ARBA" id="ARBA00022840"/>
    </source>
</evidence>
<dbReference type="PROSITE" id="PS00107">
    <property type="entry name" value="PROTEIN_KINASE_ATP"/>
    <property type="match status" value="1"/>
</dbReference>
<evidence type="ECO:0000256" key="2">
    <source>
        <dbReference type="ARBA" id="ARBA00022741"/>
    </source>
</evidence>
<dbReference type="Proteomes" id="UP001276854">
    <property type="component" value="Unassembled WGS sequence"/>
</dbReference>
<dbReference type="RefSeq" id="WP_318065704.1">
    <property type="nucleotide sequence ID" value="NZ_JAWONS010000278.1"/>
</dbReference>
<evidence type="ECO:0000256" key="5">
    <source>
        <dbReference type="PROSITE-ProRule" id="PRU10141"/>
    </source>
</evidence>
<evidence type="ECO:0000259" key="6">
    <source>
        <dbReference type="PROSITE" id="PS50011"/>
    </source>
</evidence>
<dbReference type="InterPro" id="IPR000719">
    <property type="entry name" value="Prot_kinase_dom"/>
</dbReference>
<dbReference type="PANTHER" id="PTHR24348">
    <property type="entry name" value="SERINE/THREONINE-PROTEIN KINASE UNC-51-RELATED"/>
    <property type="match status" value="1"/>
</dbReference>
<feature type="domain" description="Protein kinase" evidence="6">
    <location>
        <begin position="14"/>
        <end position="239"/>
    </location>
</feature>
<comment type="caution">
    <text evidence="7">The sequence shown here is derived from an EMBL/GenBank/DDBJ whole genome shotgun (WGS) entry which is preliminary data.</text>
</comment>
<keyword evidence="4 5" id="KW-0067">ATP-binding</keyword>
<dbReference type="Gene3D" id="3.30.200.20">
    <property type="entry name" value="Phosphorylase Kinase, domain 1"/>
    <property type="match status" value="1"/>
</dbReference>
<sequence>MDKYYQPGETLNGYTILNKIGEGRYGIVYLAENSNFKKCIIKQLKKDTLKTSKKKLYYEQEILKSINNPKFPAFIEKLEDEDIQAYVLEYISGKVFEDLLFNDEYVFNKVQIYKIATQLLEIIAILHQQNIVHRDIRPPNVILRGNRDIVLIDFGLARYIDNKKYTQQTDYWYFGDFLIHLYYTSCYQDLGLEEKAWYEELDINEHEKLFLKKLMGIEDSYTNLQQIENDLQEIKNESL</sequence>
<dbReference type="PANTHER" id="PTHR24348:SF22">
    <property type="entry name" value="NON-SPECIFIC SERINE_THREONINE PROTEIN KINASE"/>
    <property type="match status" value="1"/>
</dbReference>
<evidence type="ECO:0000313" key="7">
    <source>
        <dbReference type="EMBL" id="MDW2799511.1"/>
    </source>
</evidence>
<accession>A0ABU4GPF7</accession>
<proteinExistence type="predicted"/>
<dbReference type="InterPro" id="IPR020635">
    <property type="entry name" value="Tyr_kinase_cat_dom"/>
</dbReference>
<dbReference type="PROSITE" id="PS50011">
    <property type="entry name" value="PROTEIN_KINASE_DOM"/>
    <property type="match status" value="1"/>
</dbReference>
<dbReference type="SMART" id="SM00219">
    <property type="entry name" value="TyrKc"/>
    <property type="match status" value="1"/>
</dbReference>
<protein>
    <submittedName>
        <fullName evidence="7">Protein kinase family protein</fullName>
    </submittedName>
</protein>
<evidence type="ECO:0000256" key="1">
    <source>
        <dbReference type="ARBA" id="ARBA00022679"/>
    </source>
</evidence>